<dbReference type="Gene3D" id="3.40.1190.10">
    <property type="entry name" value="Mur-like, catalytic domain"/>
    <property type="match status" value="1"/>
</dbReference>
<organism evidence="18 19">
    <name type="scientific">Dongia sedimenti</name>
    <dbReference type="NCBI Taxonomy" id="3064282"/>
    <lineage>
        <taxon>Bacteria</taxon>
        <taxon>Pseudomonadati</taxon>
        <taxon>Pseudomonadota</taxon>
        <taxon>Alphaproteobacteria</taxon>
        <taxon>Rhodospirillales</taxon>
        <taxon>Dongiaceae</taxon>
        <taxon>Dongia</taxon>
    </lineage>
</organism>
<dbReference type="InterPro" id="IPR013221">
    <property type="entry name" value="Mur_ligase_cen"/>
</dbReference>
<dbReference type="InterPro" id="IPR036565">
    <property type="entry name" value="Mur-like_cat_sf"/>
</dbReference>
<keyword evidence="6 14" id="KW-0132">Cell division</keyword>
<accession>A0ABU0YEF3</accession>
<keyword evidence="19" id="KW-1185">Reference proteome</keyword>
<evidence type="ECO:0000256" key="6">
    <source>
        <dbReference type="ARBA" id="ARBA00022618"/>
    </source>
</evidence>
<evidence type="ECO:0000256" key="7">
    <source>
        <dbReference type="ARBA" id="ARBA00022741"/>
    </source>
</evidence>
<dbReference type="EMBL" id="JAUYVI010000001">
    <property type="protein sequence ID" value="MDQ7246095.1"/>
    <property type="molecule type" value="Genomic_DNA"/>
</dbReference>
<keyword evidence="4 14" id="KW-0963">Cytoplasm</keyword>
<dbReference type="Gene3D" id="3.90.190.20">
    <property type="entry name" value="Mur ligase, C-terminal domain"/>
    <property type="match status" value="1"/>
</dbReference>
<evidence type="ECO:0000256" key="4">
    <source>
        <dbReference type="ARBA" id="ARBA00022490"/>
    </source>
</evidence>
<comment type="function">
    <text evidence="14">Cell wall formation.</text>
</comment>
<comment type="pathway">
    <text evidence="2 14">Cell wall biogenesis; peptidoglycan biosynthesis.</text>
</comment>
<dbReference type="PANTHER" id="PTHR43445:SF3">
    <property type="entry name" value="UDP-N-ACETYLMURAMATE--L-ALANINE LIGASE"/>
    <property type="match status" value="1"/>
</dbReference>
<name>A0ABU0YEF3_9PROT</name>
<evidence type="ECO:0000256" key="10">
    <source>
        <dbReference type="ARBA" id="ARBA00022984"/>
    </source>
</evidence>
<evidence type="ECO:0000256" key="11">
    <source>
        <dbReference type="ARBA" id="ARBA00023306"/>
    </source>
</evidence>
<keyword evidence="12 14" id="KW-0961">Cell wall biogenesis/degradation</keyword>
<dbReference type="InterPro" id="IPR036615">
    <property type="entry name" value="Mur_ligase_C_dom_sf"/>
</dbReference>
<protein>
    <recommendedName>
        <fullName evidence="3 14">UDP-N-acetylmuramate--L-alanine ligase</fullName>
        <ecNumber evidence="3 14">6.3.2.8</ecNumber>
    </recommendedName>
    <alternativeName>
        <fullName evidence="14">UDP-N-acetylmuramoyl-L-alanine synthetase</fullName>
    </alternativeName>
</protein>
<dbReference type="SUPFAM" id="SSF51984">
    <property type="entry name" value="MurCD N-terminal domain"/>
    <property type="match status" value="1"/>
</dbReference>
<dbReference type="Pfam" id="PF08245">
    <property type="entry name" value="Mur_ligase_M"/>
    <property type="match status" value="1"/>
</dbReference>
<feature type="domain" description="Mur ligase N-terminal catalytic" evidence="15">
    <location>
        <begin position="11"/>
        <end position="108"/>
    </location>
</feature>
<dbReference type="InterPro" id="IPR005758">
    <property type="entry name" value="UDP-N-AcMur_Ala_ligase_MurC"/>
</dbReference>
<keyword evidence="10 14" id="KW-0573">Peptidoglycan synthesis</keyword>
<dbReference type="Gene3D" id="3.40.50.720">
    <property type="entry name" value="NAD(P)-binding Rossmann-like Domain"/>
    <property type="match status" value="1"/>
</dbReference>
<evidence type="ECO:0000256" key="14">
    <source>
        <dbReference type="HAMAP-Rule" id="MF_00046"/>
    </source>
</evidence>
<dbReference type="Pfam" id="PF01225">
    <property type="entry name" value="Mur_ligase"/>
    <property type="match status" value="1"/>
</dbReference>
<reference evidence="19" key="1">
    <citation type="submission" date="2023-08" db="EMBL/GenBank/DDBJ databases">
        <title>Rhodospirillaceae gen. nov., a novel taxon isolated from the Yangtze River Yuezi River estuary sludge.</title>
        <authorList>
            <person name="Ruan L."/>
        </authorList>
    </citation>
    <scope>NUCLEOTIDE SEQUENCE [LARGE SCALE GENOMIC DNA]</scope>
    <source>
        <strain evidence="19">R-7</strain>
    </source>
</reference>
<dbReference type="EC" id="6.3.2.8" evidence="3 14"/>
<proteinExistence type="inferred from homology"/>
<dbReference type="PANTHER" id="PTHR43445">
    <property type="entry name" value="UDP-N-ACETYLMURAMATE--L-ALANINE LIGASE-RELATED"/>
    <property type="match status" value="1"/>
</dbReference>
<comment type="caution">
    <text evidence="18">The sequence shown here is derived from an EMBL/GenBank/DDBJ whole genome shotgun (WGS) entry which is preliminary data.</text>
</comment>
<gene>
    <name evidence="14 18" type="primary">murC</name>
    <name evidence="18" type="ORF">Q8A70_00385</name>
</gene>
<dbReference type="RefSeq" id="WP_379953464.1">
    <property type="nucleotide sequence ID" value="NZ_JAUYVI010000001.1"/>
</dbReference>
<evidence type="ECO:0000256" key="13">
    <source>
        <dbReference type="ARBA" id="ARBA00047833"/>
    </source>
</evidence>
<feature type="binding site" evidence="14">
    <location>
        <begin position="115"/>
        <end position="121"/>
    </location>
    <ligand>
        <name>ATP</name>
        <dbReference type="ChEBI" id="CHEBI:30616"/>
    </ligand>
</feature>
<evidence type="ECO:0000256" key="12">
    <source>
        <dbReference type="ARBA" id="ARBA00023316"/>
    </source>
</evidence>
<evidence type="ECO:0000259" key="15">
    <source>
        <dbReference type="Pfam" id="PF01225"/>
    </source>
</evidence>
<feature type="domain" description="Mur ligase C-terminal" evidence="16">
    <location>
        <begin position="321"/>
        <end position="451"/>
    </location>
</feature>
<dbReference type="HAMAP" id="MF_00046">
    <property type="entry name" value="MurC"/>
    <property type="match status" value="1"/>
</dbReference>
<dbReference type="InterPro" id="IPR000713">
    <property type="entry name" value="Mur_ligase_N"/>
</dbReference>
<evidence type="ECO:0000256" key="5">
    <source>
        <dbReference type="ARBA" id="ARBA00022598"/>
    </source>
</evidence>
<dbReference type="InterPro" id="IPR004101">
    <property type="entry name" value="Mur_ligase_C"/>
</dbReference>
<evidence type="ECO:0000256" key="3">
    <source>
        <dbReference type="ARBA" id="ARBA00012211"/>
    </source>
</evidence>
<evidence type="ECO:0000259" key="16">
    <source>
        <dbReference type="Pfam" id="PF02875"/>
    </source>
</evidence>
<keyword evidence="11 14" id="KW-0131">Cell cycle</keyword>
<evidence type="ECO:0000313" key="18">
    <source>
        <dbReference type="EMBL" id="MDQ7246095.1"/>
    </source>
</evidence>
<evidence type="ECO:0000256" key="9">
    <source>
        <dbReference type="ARBA" id="ARBA00022960"/>
    </source>
</evidence>
<evidence type="ECO:0000256" key="2">
    <source>
        <dbReference type="ARBA" id="ARBA00004752"/>
    </source>
</evidence>
<dbReference type="SUPFAM" id="SSF53623">
    <property type="entry name" value="MurD-like peptide ligases, catalytic domain"/>
    <property type="match status" value="1"/>
</dbReference>
<dbReference type="NCBIfam" id="TIGR01082">
    <property type="entry name" value="murC"/>
    <property type="match status" value="1"/>
</dbReference>
<feature type="domain" description="Mur ligase central" evidence="17">
    <location>
        <begin position="113"/>
        <end position="299"/>
    </location>
</feature>
<keyword evidence="7 14" id="KW-0547">Nucleotide-binding</keyword>
<evidence type="ECO:0000313" key="19">
    <source>
        <dbReference type="Proteomes" id="UP001230156"/>
    </source>
</evidence>
<keyword evidence="8 14" id="KW-0067">ATP-binding</keyword>
<dbReference type="InterPro" id="IPR050061">
    <property type="entry name" value="MurCDEF_pg_biosynth"/>
</dbReference>
<comment type="catalytic activity">
    <reaction evidence="13 14">
        <text>UDP-N-acetyl-alpha-D-muramate + L-alanine + ATP = UDP-N-acetyl-alpha-D-muramoyl-L-alanine + ADP + phosphate + H(+)</text>
        <dbReference type="Rhea" id="RHEA:23372"/>
        <dbReference type="ChEBI" id="CHEBI:15378"/>
        <dbReference type="ChEBI" id="CHEBI:30616"/>
        <dbReference type="ChEBI" id="CHEBI:43474"/>
        <dbReference type="ChEBI" id="CHEBI:57972"/>
        <dbReference type="ChEBI" id="CHEBI:70757"/>
        <dbReference type="ChEBI" id="CHEBI:83898"/>
        <dbReference type="ChEBI" id="CHEBI:456216"/>
        <dbReference type="EC" id="6.3.2.8"/>
    </reaction>
</comment>
<dbReference type="Pfam" id="PF02875">
    <property type="entry name" value="Mur_ligase_C"/>
    <property type="match status" value="1"/>
</dbReference>
<evidence type="ECO:0000259" key="17">
    <source>
        <dbReference type="Pfam" id="PF08245"/>
    </source>
</evidence>
<dbReference type="SUPFAM" id="SSF53244">
    <property type="entry name" value="MurD-like peptide ligases, peptide-binding domain"/>
    <property type="match status" value="1"/>
</dbReference>
<comment type="subcellular location">
    <subcellularLocation>
        <location evidence="1 14">Cytoplasm</location>
    </subcellularLocation>
</comment>
<evidence type="ECO:0000256" key="8">
    <source>
        <dbReference type="ARBA" id="ARBA00022840"/>
    </source>
</evidence>
<comment type="similarity">
    <text evidence="14">Belongs to the MurCDEF family.</text>
</comment>
<sequence length="484" mass="52122">MRALPLDIGVIHFVGIGGIGMSGIAETLHNLGYKVRGSDLADSYNTKRLRERGVQIEIGHRAENLADASVVVVSSAVKPDNPEVLAARARLLPVVRRAEMLGELMRLKWSIAIGGTHGKTTTTSLVGALLEAGGFDPTIINGGIINNYGTNARLGAGDWMVVEADESDGSFMKLPATIAIVTNMDPEHLDYYGTVEAMNRAYETFVENIPFYGFAALCIDHPVVQAMIPRLIDRRIITYGFSPQADVRAVDLTMHPDGSQFRVVITDRYRDAQRDIAGVKLPMVGQHNVQNSLAAIAVANEMGVSDDTIRNGFAGFGGVKRRFTKTGEARGVTVIDDYGHHPVEIAAVLTAARQASRGRVIAVVQPHRYTRLHSLFDGFATCFNDADVVLVADVYSAGEPPIEGVSAEALVQGMRERGHRHVEYMPDPKGLAKQIAPLVRPGDMVVCLGAGSITYWAQSLPAELEVEFAARGPSDQGRASGAAE</sequence>
<dbReference type="Proteomes" id="UP001230156">
    <property type="component" value="Unassembled WGS sequence"/>
</dbReference>
<keyword evidence="5 14" id="KW-0436">Ligase</keyword>
<dbReference type="GO" id="GO:0008763">
    <property type="term" value="F:UDP-N-acetylmuramate-L-alanine ligase activity"/>
    <property type="evidence" value="ECO:0007669"/>
    <property type="project" value="UniProtKB-EC"/>
</dbReference>
<evidence type="ECO:0000256" key="1">
    <source>
        <dbReference type="ARBA" id="ARBA00004496"/>
    </source>
</evidence>
<keyword evidence="9 14" id="KW-0133">Cell shape</keyword>